<evidence type="ECO:0000313" key="1">
    <source>
        <dbReference type="EMBL" id="KAG7443936.1"/>
    </source>
</evidence>
<gene>
    <name evidence="1" type="ORF">BT62DRAFT_1008624</name>
</gene>
<organism evidence="1 2">
    <name type="scientific">Guyanagaster necrorhizus</name>
    <dbReference type="NCBI Taxonomy" id="856835"/>
    <lineage>
        <taxon>Eukaryota</taxon>
        <taxon>Fungi</taxon>
        <taxon>Dikarya</taxon>
        <taxon>Basidiomycota</taxon>
        <taxon>Agaricomycotina</taxon>
        <taxon>Agaricomycetes</taxon>
        <taxon>Agaricomycetidae</taxon>
        <taxon>Agaricales</taxon>
        <taxon>Marasmiineae</taxon>
        <taxon>Physalacriaceae</taxon>
        <taxon>Guyanagaster</taxon>
    </lineage>
</organism>
<protein>
    <submittedName>
        <fullName evidence="1">Uncharacterized protein</fullName>
    </submittedName>
</protein>
<evidence type="ECO:0000313" key="2">
    <source>
        <dbReference type="Proteomes" id="UP000812287"/>
    </source>
</evidence>
<sequence length="200" mass="22057">MRIRRRPFLCVGIRSGLDAETDWRDTGGDISSLQIIATTSYELHRCLSHRLTSNREQYPKCIEHYTRQALQALFVLAGTIRTHTISLPPYRSVHISVAFKKFVTHIWSTLVGGLAKGLAGEDEEWFDPVCPKNGSLLLLATAVILGECFSEEERNCGPHAPLAESGDLYPASTSLPASRYVRSRCAAGPAILYGEQLAAI</sequence>
<dbReference type="EMBL" id="MU250542">
    <property type="protein sequence ID" value="KAG7443936.1"/>
    <property type="molecule type" value="Genomic_DNA"/>
</dbReference>
<dbReference type="GeneID" id="66099751"/>
<keyword evidence="2" id="KW-1185">Reference proteome</keyword>
<accession>A0A9P7VQ12</accession>
<reference evidence="1" key="1">
    <citation type="submission" date="2020-11" db="EMBL/GenBank/DDBJ databases">
        <title>Adaptations for nitrogen fixation in a non-lichenized fungal sporocarp promotes dispersal by wood-feeding termites.</title>
        <authorList>
            <consortium name="DOE Joint Genome Institute"/>
            <person name="Koch R.A."/>
            <person name="Yoon G."/>
            <person name="Arayal U."/>
            <person name="Lail K."/>
            <person name="Amirebrahimi M."/>
            <person name="Labutti K."/>
            <person name="Lipzen A."/>
            <person name="Riley R."/>
            <person name="Barry K."/>
            <person name="Henrissat B."/>
            <person name="Grigoriev I.V."/>
            <person name="Herr J.R."/>
            <person name="Aime M.C."/>
        </authorList>
    </citation>
    <scope>NUCLEOTIDE SEQUENCE</scope>
    <source>
        <strain evidence="1">MCA 3950</strain>
    </source>
</reference>
<name>A0A9P7VQ12_9AGAR</name>
<dbReference type="Proteomes" id="UP000812287">
    <property type="component" value="Unassembled WGS sequence"/>
</dbReference>
<comment type="caution">
    <text evidence="1">The sequence shown here is derived from an EMBL/GenBank/DDBJ whole genome shotgun (WGS) entry which is preliminary data.</text>
</comment>
<dbReference type="AlphaFoldDB" id="A0A9P7VQ12"/>
<proteinExistence type="predicted"/>
<dbReference type="RefSeq" id="XP_043037436.1">
    <property type="nucleotide sequence ID" value="XM_043177464.1"/>
</dbReference>